<keyword evidence="2" id="KW-0963">Cytoplasm</keyword>
<dbReference type="GO" id="GO:0005737">
    <property type="term" value="C:cytoplasm"/>
    <property type="evidence" value="ECO:0007669"/>
    <property type="project" value="UniProtKB-SubCell"/>
</dbReference>
<comment type="caution">
    <text evidence="2">Lacks conserved residue(s) required for the propagation of feature annotation.</text>
</comment>
<keyword evidence="1 2" id="KW-0819">tRNA processing</keyword>
<evidence type="ECO:0000256" key="1">
    <source>
        <dbReference type="ARBA" id="ARBA00022694"/>
    </source>
</evidence>
<evidence type="ECO:0000313" key="3">
    <source>
        <dbReference type="EMBL" id="HIR10010.1"/>
    </source>
</evidence>
<dbReference type="GO" id="GO:0000049">
    <property type="term" value="F:tRNA binding"/>
    <property type="evidence" value="ECO:0007669"/>
    <property type="project" value="UniProtKB-KW"/>
</dbReference>
<dbReference type="HAMAP" id="MF_01539">
    <property type="entry name" value="TmcAL"/>
    <property type="match status" value="1"/>
</dbReference>
<comment type="caution">
    <text evidence="3">The sequence shown here is derived from an EMBL/GenBank/DDBJ whole genome shotgun (WGS) entry which is preliminary data.</text>
</comment>
<dbReference type="AlphaFoldDB" id="A0A9D1AAC3"/>
<keyword evidence="2" id="KW-0694">RNA-binding</keyword>
<comment type="catalytic activity">
    <reaction evidence="2">
        <text>cytidine(34) in elongator tRNA(Met) + acetate + ATP = N(4)-acetylcytidine(34) in elongator tRNA(Met) + AMP + diphosphate</text>
        <dbReference type="Rhea" id="RHEA:58144"/>
        <dbReference type="Rhea" id="RHEA-COMP:10693"/>
        <dbReference type="Rhea" id="RHEA-COMP:10694"/>
        <dbReference type="ChEBI" id="CHEBI:30089"/>
        <dbReference type="ChEBI" id="CHEBI:30616"/>
        <dbReference type="ChEBI" id="CHEBI:33019"/>
        <dbReference type="ChEBI" id="CHEBI:74900"/>
        <dbReference type="ChEBI" id="CHEBI:82748"/>
        <dbReference type="ChEBI" id="CHEBI:456215"/>
    </reaction>
</comment>
<feature type="binding site" evidence="2">
    <location>
        <position position="157"/>
    </location>
    <ligand>
        <name>ATP</name>
        <dbReference type="ChEBI" id="CHEBI:30616"/>
    </ligand>
</feature>
<dbReference type="GO" id="GO:0016879">
    <property type="term" value="F:ligase activity, forming carbon-nitrogen bonds"/>
    <property type="evidence" value="ECO:0007669"/>
    <property type="project" value="UniProtKB-UniRule"/>
</dbReference>
<reference evidence="3" key="2">
    <citation type="journal article" date="2021" name="PeerJ">
        <title>Extensive microbial diversity within the chicken gut microbiome revealed by metagenomics and culture.</title>
        <authorList>
            <person name="Gilroy R."/>
            <person name="Ravi A."/>
            <person name="Getino M."/>
            <person name="Pursley I."/>
            <person name="Horton D.L."/>
            <person name="Alikhan N.F."/>
            <person name="Baker D."/>
            <person name="Gharbi K."/>
            <person name="Hall N."/>
            <person name="Watson M."/>
            <person name="Adriaenssens E.M."/>
            <person name="Foster-Nyarko E."/>
            <person name="Jarju S."/>
            <person name="Secka A."/>
            <person name="Antonio M."/>
            <person name="Oren A."/>
            <person name="Chaudhuri R.R."/>
            <person name="La Ragione R."/>
            <person name="Hildebrand F."/>
            <person name="Pallen M.J."/>
        </authorList>
    </citation>
    <scope>NUCLEOTIDE SEQUENCE</scope>
    <source>
        <strain evidence="3">ChiHjej9B8-7071</strain>
    </source>
</reference>
<dbReference type="GO" id="GO:0005524">
    <property type="term" value="F:ATP binding"/>
    <property type="evidence" value="ECO:0007669"/>
    <property type="project" value="UniProtKB-KW"/>
</dbReference>
<evidence type="ECO:0000313" key="4">
    <source>
        <dbReference type="Proteomes" id="UP000824258"/>
    </source>
</evidence>
<dbReference type="Gene3D" id="3.40.50.620">
    <property type="entry name" value="HUPs"/>
    <property type="match status" value="1"/>
</dbReference>
<dbReference type="EMBL" id="DVGD01000205">
    <property type="protein sequence ID" value="HIR10010.1"/>
    <property type="molecule type" value="Genomic_DNA"/>
</dbReference>
<feature type="binding site" evidence="2">
    <location>
        <begin position="7"/>
        <end position="20"/>
    </location>
    <ligand>
        <name>ATP</name>
        <dbReference type="ChEBI" id="CHEBI:30616"/>
    </ligand>
</feature>
<proteinExistence type="inferred from homology"/>
<keyword evidence="2" id="KW-0067">ATP-binding</keyword>
<accession>A0A9D1AAC3</accession>
<dbReference type="SUPFAM" id="SSF52374">
    <property type="entry name" value="Nucleotidylyl transferase"/>
    <property type="match status" value="1"/>
</dbReference>
<dbReference type="EC" id="6.3.4.-" evidence="2"/>
<comment type="function">
    <text evidence="2">Catalyzes the formation of N(4)-acetylcytidine (ac(4)C) at the wobble position of elongator tRNA(Met), using acetate and ATP as substrates. First activates an acetate ion to form acetyladenylate (Ac-AMP) and then transfers the acetyl group to tRNA to form ac(4)C34.</text>
</comment>
<feature type="binding site" evidence="2">
    <location>
        <position position="182"/>
    </location>
    <ligand>
        <name>ATP</name>
        <dbReference type="ChEBI" id="CHEBI:30616"/>
    </ligand>
</feature>
<comment type="similarity">
    <text evidence="2">Belongs to the TmcAL family.</text>
</comment>
<organism evidence="3 4">
    <name type="scientific">Candidatus Avoscillospira stercoripullorum</name>
    <dbReference type="NCBI Taxonomy" id="2840709"/>
    <lineage>
        <taxon>Bacteria</taxon>
        <taxon>Bacillati</taxon>
        <taxon>Bacillota</taxon>
        <taxon>Clostridia</taxon>
        <taxon>Eubacteriales</taxon>
        <taxon>Oscillospiraceae</taxon>
        <taxon>Oscillospiraceae incertae sedis</taxon>
        <taxon>Candidatus Avoscillospira</taxon>
    </lineage>
</organism>
<gene>
    <name evidence="2" type="primary">tmcAL</name>
    <name evidence="3" type="ORF">IAA70_06380</name>
</gene>
<name>A0A9D1AAC3_9FIRM</name>
<reference evidence="3" key="1">
    <citation type="submission" date="2020-10" db="EMBL/GenBank/DDBJ databases">
        <authorList>
            <person name="Gilroy R."/>
        </authorList>
    </citation>
    <scope>NUCLEOTIDE SEQUENCE</scope>
    <source>
        <strain evidence="3">ChiHjej9B8-7071</strain>
    </source>
</reference>
<dbReference type="InterPro" id="IPR014729">
    <property type="entry name" value="Rossmann-like_a/b/a_fold"/>
</dbReference>
<feature type="binding site" evidence="2">
    <location>
        <position position="103"/>
    </location>
    <ligand>
        <name>ATP</name>
        <dbReference type="ChEBI" id="CHEBI:30616"/>
    </ligand>
</feature>
<dbReference type="Pfam" id="PF05636">
    <property type="entry name" value="HIGH_NTase1"/>
    <property type="match status" value="1"/>
</dbReference>
<dbReference type="PANTHER" id="PTHR37825:SF1">
    <property type="entry name" value="TRNA(MET) CYTIDINE ACETATE LIGASE"/>
    <property type="match status" value="1"/>
</dbReference>
<comment type="subcellular location">
    <subcellularLocation>
        <location evidence="2">Cytoplasm</location>
    </subcellularLocation>
</comment>
<dbReference type="PANTHER" id="PTHR37825">
    <property type="entry name" value="TRNA(MET) CYTIDINE ACETATE LIGASE"/>
    <property type="match status" value="1"/>
</dbReference>
<dbReference type="InterPro" id="IPR008513">
    <property type="entry name" value="tRNA(Met)_cyd_acetate_ligase"/>
</dbReference>
<dbReference type="Proteomes" id="UP000824258">
    <property type="component" value="Unassembled WGS sequence"/>
</dbReference>
<sequence length="385" mass="41290">MAVAGIICEYNPFHLGHARQLKLLREAMGEESLVVGVMSGNYVQRGMPAAWDKYARAAAAVAAGVDLVLELPLTGVLSSAEGFARAGVEVLHRLGAVDTLCFGAECGEAAAFQALAELVEGEDYRQALRQGLDAGLSYAAAREKAAGSLSALLRKPNAILGVEYCRALRTLGASIKPLVIHRGGDYHALAPDAKEPSATALRAMLPGDGWKDFVPVPVAEILGTAVQYDVSYGQRALLARLRGLNEAGWASCAHGSEGLWRKAMAAVREADSFEALCAAVKSKRYPMTRIHRLLLCAYLGVTAADLRRPIPYARILAFGHRGQALLRTLRKTSTLPLINPGQQPADRDYFALEVRASDLFTLFAAPGAPTPAAMEQRARIFLEKK</sequence>
<keyword evidence="2" id="KW-0547">Nucleotide-binding</keyword>
<keyword evidence="2" id="KW-0436">Ligase</keyword>
<evidence type="ECO:0000256" key="2">
    <source>
        <dbReference type="HAMAP-Rule" id="MF_01539"/>
    </source>
</evidence>
<keyword evidence="2" id="KW-0820">tRNA-binding</keyword>
<dbReference type="GO" id="GO:0006400">
    <property type="term" value="P:tRNA modification"/>
    <property type="evidence" value="ECO:0007669"/>
    <property type="project" value="UniProtKB-UniRule"/>
</dbReference>
<protein>
    <recommendedName>
        <fullName evidence="2">tRNA(Met) cytidine acetate ligase</fullName>
        <ecNumber evidence="2">6.3.4.-</ecNumber>
    </recommendedName>
</protein>